<dbReference type="RefSeq" id="WP_309799782.1">
    <property type="nucleotide sequence ID" value="NZ_JAVDPW010000011.1"/>
</dbReference>
<name>A0ABU1JWV7_9PROT</name>
<dbReference type="Proteomes" id="UP001262410">
    <property type="component" value="Unassembled WGS sequence"/>
</dbReference>
<keyword evidence="2" id="KW-1185">Reference proteome</keyword>
<dbReference type="EMBL" id="JAVDPW010000011">
    <property type="protein sequence ID" value="MDR6293107.1"/>
    <property type="molecule type" value="Genomic_DNA"/>
</dbReference>
<evidence type="ECO:0000313" key="2">
    <source>
        <dbReference type="Proteomes" id="UP001262410"/>
    </source>
</evidence>
<sequence>MPRTDSSAPFQALPALGSDVGRRVGIEIEFMGPSARRTAQALAAGVGGQMVEEDAHAFAVRGSVLGDLAVELDLRYTHPQRHGKTLPVRIGPTAAAGLGWLVSGAVPRELIIPPLPIERLAEVDCILDALRAAGARGRGATLFGSLGLHFNIEAPAADLHRIIAVMVAFGLMESWLRREIADGRRRLERHLPPPYPPAFLHRIAAPDYRPDQSTLIDDYLAANPTRDRGLDLLPLFLSLDAPRVRTKLPYEKIAARPVFHYRLPQAHLGAAGWSIAPDWNRWVGVEKLAADSKRLAAATGAYRTAGSAWPAGIGTLSGTVPPG</sequence>
<proteinExistence type="predicted"/>
<gene>
    <name evidence="1" type="ORF">E9232_005657</name>
</gene>
<dbReference type="InterPro" id="IPR022025">
    <property type="entry name" value="Amidoligase_2"/>
</dbReference>
<organism evidence="1 2">
    <name type="scientific">Inquilinus ginsengisoli</name>
    <dbReference type="NCBI Taxonomy" id="363840"/>
    <lineage>
        <taxon>Bacteria</taxon>
        <taxon>Pseudomonadati</taxon>
        <taxon>Pseudomonadota</taxon>
        <taxon>Alphaproteobacteria</taxon>
        <taxon>Rhodospirillales</taxon>
        <taxon>Rhodospirillaceae</taxon>
        <taxon>Inquilinus</taxon>
    </lineage>
</organism>
<comment type="caution">
    <text evidence="1">The sequence shown here is derived from an EMBL/GenBank/DDBJ whole genome shotgun (WGS) entry which is preliminary data.</text>
</comment>
<accession>A0ABU1JWV7</accession>
<evidence type="ECO:0000313" key="1">
    <source>
        <dbReference type="EMBL" id="MDR6293107.1"/>
    </source>
</evidence>
<evidence type="ECO:0008006" key="3">
    <source>
        <dbReference type="Google" id="ProtNLM"/>
    </source>
</evidence>
<protein>
    <recommendedName>
        <fullName evidence="3">Amidoligase enzyme</fullName>
    </recommendedName>
</protein>
<dbReference type="Pfam" id="PF12224">
    <property type="entry name" value="Amidoligase_2"/>
    <property type="match status" value="1"/>
</dbReference>
<reference evidence="1 2" key="1">
    <citation type="submission" date="2023-07" db="EMBL/GenBank/DDBJ databases">
        <title>Sorghum-associated microbial communities from plants grown in Nebraska, USA.</title>
        <authorList>
            <person name="Schachtman D."/>
        </authorList>
    </citation>
    <scope>NUCLEOTIDE SEQUENCE [LARGE SCALE GENOMIC DNA]</scope>
    <source>
        <strain evidence="1 2">584</strain>
    </source>
</reference>